<evidence type="ECO:0000256" key="4">
    <source>
        <dbReference type="ARBA" id="ARBA00022859"/>
    </source>
</evidence>
<keyword evidence="8" id="KW-1015">Disulfide bond</keyword>
<protein>
    <submittedName>
        <fullName evidence="15">CD8 alpha chain</fullName>
    </submittedName>
</protein>
<evidence type="ECO:0000256" key="6">
    <source>
        <dbReference type="ARBA" id="ARBA00023130"/>
    </source>
</evidence>
<feature type="transmembrane region" description="Helical" evidence="12">
    <location>
        <begin position="472"/>
        <end position="494"/>
    </location>
</feature>
<comment type="subcellular location">
    <subcellularLocation>
        <location evidence="1">Membrane</location>
        <topology evidence="1">Single-pass type I membrane protein</topology>
    </subcellularLocation>
</comment>
<keyword evidence="3 13" id="KW-0732">Signal</keyword>
<evidence type="ECO:0000256" key="11">
    <source>
        <dbReference type="SAM" id="MobiDB-lite"/>
    </source>
</evidence>
<dbReference type="GO" id="GO:0016020">
    <property type="term" value="C:membrane"/>
    <property type="evidence" value="ECO:0007669"/>
    <property type="project" value="UniProtKB-SubCell"/>
</dbReference>
<dbReference type="SMART" id="SM00409">
    <property type="entry name" value="IG"/>
    <property type="match status" value="2"/>
</dbReference>
<reference evidence="15 16" key="1">
    <citation type="journal article" date="2021" name="Sci. Rep.">
        <title>Chromosome anchoring in Senegalese sole (Solea senegalensis) reveals sex-associated markers and genome rearrangements in flatfish.</title>
        <authorList>
            <person name="Guerrero-Cozar I."/>
            <person name="Gomez-Garrido J."/>
            <person name="Berbel C."/>
            <person name="Martinez-Blanch J.F."/>
            <person name="Alioto T."/>
            <person name="Claros M.G."/>
            <person name="Gagnaire P.A."/>
            <person name="Manchado M."/>
        </authorList>
    </citation>
    <scope>NUCLEOTIDE SEQUENCE [LARGE SCALE GENOMIC DNA]</scope>
    <source>
        <strain evidence="15">Sse05_10M</strain>
    </source>
</reference>
<evidence type="ECO:0000256" key="13">
    <source>
        <dbReference type="SAM" id="SignalP"/>
    </source>
</evidence>
<sequence>MSALLWTWTVLSVSLWTAGSCQLLLQQPVTNLYPKLNDQETVECNCGISSCESVYWFRTDPANDSFLFLVKHNNAERVFYGPNVDQTRIKPSKRGLSFVLRVLRVQKHDRGIYSCVVKDKTNRETWRPGTFLHPGVNPPTKPPPTKPPPVKPGCRCPKRRNPPRDESGCDALVLWPLVGLTVVLVVTLICTLYYFSRLPKKCYHHFGNETDVVKSRGCDCFHQTLTSLELKSTTPEHITMHFYHVNWSNEADFHHVSYCKCFVWKKRIKVIAATGQRVKQMHRLHTNAPQRLALQLFVIGDIKMDQKWIQILLILAFYQKMARGAVATVVKEGDKVEIKCQPAEVGSMVIWFRVVEESEMEFIGSFSNTGSIKSKQTPFTSFFGHSKMEQHILTVKSFSRDRDSGTYSCASIKSNELKFGKVTKLTGEKRAEVVTAVAVATTQTKPPTTTTACLCPNNKEEKTTLSQFCSPLILGPVAGGCGLLLLLLVIAVLYCNRIRTRRCPHHHKRKVRMMAPQKQMMTNRHV</sequence>
<dbReference type="InterPro" id="IPR003599">
    <property type="entry name" value="Ig_sub"/>
</dbReference>
<accession>A0AAV6QK77</accession>
<keyword evidence="7 12" id="KW-0472">Membrane</keyword>
<evidence type="ECO:0000313" key="16">
    <source>
        <dbReference type="Proteomes" id="UP000693946"/>
    </source>
</evidence>
<keyword evidence="9" id="KW-0325">Glycoprotein</keyword>
<evidence type="ECO:0000256" key="10">
    <source>
        <dbReference type="ARBA" id="ARBA00023319"/>
    </source>
</evidence>
<evidence type="ECO:0000256" key="7">
    <source>
        <dbReference type="ARBA" id="ARBA00023136"/>
    </source>
</evidence>
<evidence type="ECO:0000256" key="2">
    <source>
        <dbReference type="ARBA" id="ARBA00022692"/>
    </source>
</evidence>
<keyword evidence="5 12" id="KW-1133">Transmembrane helix</keyword>
<dbReference type="PANTHER" id="PTHR11292">
    <property type="entry name" value="T-CELL SURFACE GLYCOPROTEIN CD8 BETA CHAIN"/>
    <property type="match status" value="1"/>
</dbReference>
<dbReference type="Proteomes" id="UP000693946">
    <property type="component" value="Linkage Group LG4"/>
</dbReference>
<feature type="region of interest" description="Disordered" evidence="11">
    <location>
        <begin position="127"/>
        <end position="162"/>
    </location>
</feature>
<dbReference type="CDD" id="cd00099">
    <property type="entry name" value="IgV"/>
    <property type="match status" value="1"/>
</dbReference>
<dbReference type="GO" id="GO:0009986">
    <property type="term" value="C:cell surface"/>
    <property type="evidence" value="ECO:0007669"/>
    <property type="project" value="TreeGrafter"/>
</dbReference>
<comment type="caution">
    <text evidence="15">The sequence shown here is derived from an EMBL/GenBank/DDBJ whole genome shotgun (WGS) entry which is preliminary data.</text>
</comment>
<evidence type="ECO:0000259" key="14">
    <source>
        <dbReference type="PROSITE" id="PS50835"/>
    </source>
</evidence>
<dbReference type="InterPro" id="IPR007110">
    <property type="entry name" value="Ig-like_dom"/>
</dbReference>
<evidence type="ECO:0000256" key="1">
    <source>
        <dbReference type="ARBA" id="ARBA00004479"/>
    </source>
</evidence>
<evidence type="ECO:0000256" key="3">
    <source>
        <dbReference type="ARBA" id="ARBA00022729"/>
    </source>
</evidence>
<name>A0AAV6QK77_SOLSE</name>
<evidence type="ECO:0000256" key="9">
    <source>
        <dbReference type="ARBA" id="ARBA00023180"/>
    </source>
</evidence>
<evidence type="ECO:0000313" key="15">
    <source>
        <dbReference type="EMBL" id="KAG7493045.1"/>
    </source>
</evidence>
<dbReference type="GO" id="GO:0015026">
    <property type="term" value="F:coreceptor activity"/>
    <property type="evidence" value="ECO:0007669"/>
    <property type="project" value="InterPro"/>
</dbReference>
<gene>
    <name evidence="15" type="ORF">JOB18_000231</name>
</gene>
<dbReference type="PROSITE" id="PS50835">
    <property type="entry name" value="IG_LIKE"/>
    <property type="match status" value="1"/>
</dbReference>
<dbReference type="GO" id="GO:0050776">
    <property type="term" value="P:regulation of immune response"/>
    <property type="evidence" value="ECO:0007669"/>
    <property type="project" value="InterPro"/>
</dbReference>
<keyword evidence="6" id="KW-1064">Adaptive immunity</keyword>
<keyword evidence="10" id="KW-0393">Immunoglobulin domain</keyword>
<dbReference type="EMBL" id="JAGKHQ010000016">
    <property type="protein sequence ID" value="KAG7493045.1"/>
    <property type="molecule type" value="Genomic_DNA"/>
</dbReference>
<evidence type="ECO:0000256" key="5">
    <source>
        <dbReference type="ARBA" id="ARBA00022989"/>
    </source>
</evidence>
<feature type="chain" id="PRO_5043708907" evidence="13">
    <location>
        <begin position="22"/>
        <end position="526"/>
    </location>
</feature>
<dbReference type="InterPro" id="IPR042414">
    <property type="entry name" value="CD8B"/>
</dbReference>
<dbReference type="InterPro" id="IPR013106">
    <property type="entry name" value="Ig_V-set"/>
</dbReference>
<feature type="domain" description="Ig-like" evidence="14">
    <location>
        <begin position="330"/>
        <end position="409"/>
    </location>
</feature>
<dbReference type="PANTHER" id="PTHR11292:SF7">
    <property type="entry name" value="T-CELL SURFACE GLYCOPROTEIN CD8 BETA CHAIN-RELATED"/>
    <property type="match status" value="1"/>
</dbReference>
<feature type="signal peptide" evidence="13">
    <location>
        <begin position="1"/>
        <end position="21"/>
    </location>
</feature>
<dbReference type="GO" id="GO:0042288">
    <property type="term" value="F:MHC class I protein binding"/>
    <property type="evidence" value="ECO:0007669"/>
    <property type="project" value="InterPro"/>
</dbReference>
<feature type="compositionally biased region" description="Pro residues" evidence="11">
    <location>
        <begin position="136"/>
        <end position="151"/>
    </location>
</feature>
<evidence type="ECO:0000256" key="12">
    <source>
        <dbReference type="SAM" id="Phobius"/>
    </source>
</evidence>
<dbReference type="Pfam" id="PF07686">
    <property type="entry name" value="V-set"/>
    <property type="match status" value="2"/>
</dbReference>
<keyword evidence="16" id="KW-1185">Reference proteome</keyword>
<dbReference type="AlphaFoldDB" id="A0AAV6QK77"/>
<evidence type="ECO:0000256" key="8">
    <source>
        <dbReference type="ARBA" id="ARBA00023157"/>
    </source>
</evidence>
<feature type="transmembrane region" description="Helical" evidence="12">
    <location>
        <begin position="172"/>
        <end position="195"/>
    </location>
</feature>
<keyword evidence="2 12" id="KW-0812">Transmembrane</keyword>
<organism evidence="15 16">
    <name type="scientific">Solea senegalensis</name>
    <name type="common">Senegalese sole</name>
    <dbReference type="NCBI Taxonomy" id="28829"/>
    <lineage>
        <taxon>Eukaryota</taxon>
        <taxon>Metazoa</taxon>
        <taxon>Chordata</taxon>
        <taxon>Craniata</taxon>
        <taxon>Vertebrata</taxon>
        <taxon>Euteleostomi</taxon>
        <taxon>Actinopterygii</taxon>
        <taxon>Neopterygii</taxon>
        <taxon>Teleostei</taxon>
        <taxon>Neoteleostei</taxon>
        <taxon>Acanthomorphata</taxon>
        <taxon>Carangaria</taxon>
        <taxon>Pleuronectiformes</taxon>
        <taxon>Pleuronectoidei</taxon>
        <taxon>Soleidae</taxon>
        <taxon>Solea</taxon>
    </lineage>
</organism>
<dbReference type="GO" id="GO:0002250">
    <property type="term" value="P:adaptive immune response"/>
    <property type="evidence" value="ECO:0007669"/>
    <property type="project" value="UniProtKB-KW"/>
</dbReference>
<keyword evidence="4" id="KW-0391">Immunity</keyword>
<proteinExistence type="predicted"/>